<protein>
    <submittedName>
        <fullName evidence="1">Uncharacterized protein</fullName>
    </submittedName>
</protein>
<comment type="caution">
    <text evidence="1">The sequence shown here is derived from an EMBL/GenBank/DDBJ whole genome shotgun (WGS) entry which is preliminary data.</text>
</comment>
<dbReference type="Proteomes" id="UP001425155">
    <property type="component" value="Unassembled WGS sequence"/>
</dbReference>
<evidence type="ECO:0000313" key="1">
    <source>
        <dbReference type="EMBL" id="MEN1944924.1"/>
    </source>
</evidence>
<name>A0ABU9VYY9_9MICO</name>
<gene>
    <name evidence="1" type="ORF">WJX64_00025</name>
</gene>
<proteinExistence type="predicted"/>
<organism evidence="1 2">
    <name type="scientific">Leifsonia stereocauli</name>
    <dbReference type="NCBI Taxonomy" id="3134136"/>
    <lineage>
        <taxon>Bacteria</taxon>
        <taxon>Bacillati</taxon>
        <taxon>Actinomycetota</taxon>
        <taxon>Actinomycetes</taxon>
        <taxon>Micrococcales</taxon>
        <taxon>Microbacteriaceae</taxon>
        <taxon>Leifsonia</taxon>
    </lineage>
</organism>
<accession>A0ABU9VYY9</accession>
<sequence>MCGNLTFRFNARVGGDSFAPSVTGPSATDVMRASRIQSTDRTLAPIGAIHWWDDGGDGHVGTDVAGGGARVFMASTAVSESLGSFIGFSSVDDYVRAKPSEVYQGWSTDYAGAPCPGLGELNAASVFMTPRTRGKRMYLEWDTQGVGYLVTQDGVLPLPNMQVYNLFRRVITSNQDTDSPDRFLRAEIDIMRSTLQLLALSSISATELSSPMLVDELSTSLGRPFDVEVVMPADDLAAAFKDTVSRLSTTMNANPLRRDPTL</sequence>
<dbReference type="EMBL" id="JBCLVG010000001">
    <property type="protein sequence ID" value="MEN1944924.1"/>
    <property type="molecule type" value="Genomic_DNA"/>
</dbReference>
<keyword evidence="2" id="KW-1185">Reference proteome</keyword>
<reference evidence="1 2" key="1">
    <citation type="submission" date="2024-03" db="EMBL/GenBank/DDBJ databases">
        <title>YIM 134122 draft genome.</title>
        <authorList>
            <person name="Zuo S."/>
            <person name="Xiong L."/>
        </authorList>
    </citation>
    <scope>NUCLEOTIDE SEQUENCE [LARGE SCALE GENOMIC DNA]</scope>
    <source>
        <strain evidence="1 2">YIM 134122</strain>
    </source>
</reference>
<dbReference type="RefSeq" id="WP_342110556.1">
    <property type="nucleotide sequence ID" value="NZ_JBCAUN010000001.1"/>
</dbReference>
<evidence type="ECO:0000313" key="2">
    <source>
        <dbReference type="Proteomes" id="UP001425155"/>
    </source>
</evidence>